<gene>
    <name evidence="4" type="ORF">PCOR1329_LOCUS27879</name>
</gene>
<feature type="transmembrane region" description="Helical" evidence="2">
    <location>
        <begin position="17"/>
        <end position="37"/>
    </location>
</feature>
<name>A0ABN9S9Z6_9DINO</name>
<keyword evidence="2" id="KW-0812">Transmembrane</keyword>
<dbReference type="SMART" id="SM00558">
    <property type="entry name" value="JmjC"/>
    <property type="match status" value="1"/>
</dbReference>
<evidence type="ECO:0000256" key="1">
    <source>
        <dbReference type="SAM" id="MobiDB-lite"/>
    </source>
</evidence>
<dbReference type="InterPro" id="IPR003347">
    <property type="entry name" value="JmjC_dom"/>
</dbReference>
<comment type="caution">
    <text evidence="4">The sequence shown here is derived from an EMBL/GenBank/DDBJ whole genome shotgun (WGS) entry which is preliminary data.</text>
</comment>
<proteinExistence type="predicted"/>
<feature type="region of interest" description="Disordered" evidence="1">
    <location>
        <begin position="183"/>
        <end position="212"/>
    </location>
</feature>
<dbReference type="Pfam" id="PF13621">
    <property type="entry name" value="Cupin_8"/>
    <property type="match status" value="1"/>
</dbReference>
<keyword evidence="2" id="KW-1133">Transmembrane helix</keyword>
<sequence>MLSASNGGTRPKELWRWQLYTALATAVAALLLATLLWKAWRPEHHLQDLINERFGQEVARTRHWPEECIRLRSPPASADSFLAGIKNDGMPVIIRRAHSIFGDSIKLWRNVSHLLDTHGAAVFSASYFDATDPDERFGITPVEGGRYLQKPYRTSRSLAEVVRFDREDRLLVLEQACLRCPEEDADGGGPRAAEAARNASGPNRTGADGQDDTAGLRWRMFEEWSPPPFLGDLVVRQVNLWLGRLPVGGAGRPKESPTHFSFDENDNLMLQIRGSKVFWLYDAVDAPNLHPQIMQARLKGDPDTDEGRRPGKVDDLLQDNFSPVDPLRPDAARLPRSRHATPMRCELLPGEALYLPAFTWHHVVNYGEASNDSLENGLNIGVNAWFEGDARFRFLFESLMAVLRGTLKDGTRKAESADKLEHLEN</sequence>
<dbReference type="Proteomes" id="UP001189429">
    <property type="component" value="Unassembled WGS sequence"/>
</dbReference>
<dbReference type="PANTHER" id="PTHR12461">
    <property type="entry name" value="HYPOXIA-INDUCIBLE FACTOR 1 ALPHA INHIBITOR-RELATED"/>
    <property type="match status" value="1"/>
</dbReference>
<dbReference type="SUPFAM" id="SSF51197">
    <property type="entry name" value="Clavaminate synthase-like"/>
    <property type="match status" value="1"/>
</dbReference>
<organism evidence="4 5">
    <name type="scientific">Prorocentrum cordatum</name>
    <dbReference type="NCBI Taxonomy" id="2364126"/>
    <lineage>
        <taxon>Eukaryota</taxon>
        <taxon>Sar</taxon>
        <taxon>Alveolata</taxon>
        <taxon>Dinophyceae</taxon>
        <taxon>Prorocentrales</taxon>
        <taxon>Prorocentraceae</taxon>
        <taxon>Prorocentrum</taxon>
    </lineage>
</organism>
<dbReference type="EMBL" id="CAUYUJ010010180">
    <property type="protein sequence ID" value="CAK0828728.1"/>
    <property type="molecule type" value="Genomic_DNA"/>
</dbReference>
<dbReference type="InterPro" id="IPR041667">
    <property type="entry name" value="Cupin_8"/>
</dbReference>
<dbReference type="Gene3D" id="2.60.120.10">
    <property type="entry name" value="Jelly Rolls"/>
    <property type="match status" value="1"/>
</dbReference>
<protein>
    <recommendedName>
        <fullName evidence="3">JmjC domain-containing protein</fullName>
    </recommendedName>
</protein>
<feature type="region of interest" description="Disordered" evidence="1">
    <location>
        <begin position="297"/>
        <end position="320"/>
    </location>
</feature>
<dbReference type="InterPro" id="IPR014710">
    <property type="entry name" value="RmlC-like_jellyroll"/>
</dbReference>
<feature type="domain" description="JmjC" evidence="3">
    <location>
        <begin position="212"/>
        <end position="401"/>
    </location>
</feature>
<dbReference type="PROSITE" id="PS51184">
    <property type="entry name" value="JMJC"/>
    <property type="match status" value="1"/>
</dbReference>
<feature type="compositionally biased region" description="Basic and acidic residues" evidence="1">
    <location>
        <begin position="298"/>
        <end position="315"/>
    </location>
</feature>
<keyword evidence="5" id="KW-1185">Reference proteome</keyword>
<dbReference type="PANTHER" id="PTHR12461:SF105">
    <property type="entry name" value="HYPOXIA-INDUCIBLE FACTOR 1-ALPHA INHIBITOR"/>
    <property type="match status" value="1"/>
</dbReference>
<evidence type="ECO:0000313" key="4">
    <source>
        <dbReference type="EMBL" id="CAK0828728.1"/>
    </source>
</evidence>
<evidence type="ECO:0000256" key="2">
    <source>
        <dbReference type="SAM" id="Phobius"/>
    </source>
</evidence>
<evidence type="ECO:0000259" key="3">
    <source>
        <dbReference type="PROSITE" id="PS51184"/>
    </source>
</evidence>
<evidence type="ECO:0000313" key="5">
    <source>
        <dbReference type="Proteomes" id="UP001189429"/>
    </source>
</evidence>
<keyword evidence="2" id="KW-0472">Membrane</keyword>
<reference evidence="4" key="1">
    <citation type="submission" date="2023-10" db="EMBL/GenBank/DDBJ databases">
        <authorList>
            <person name="Chen Y."/>
            <person name="Shah S."/>
            <person name="Dougan E. K."/>
            <person name="Thang M."/>
            <person name="Chan C."/>
        </authorList>
    </citation>
    <scope>NUCLEOTIDE SEQUENCE [LARGE SCALE GENOMIC DNA]</scope>
</reference>
<accession>A0ABN9S9Z6</accession>